<comment type="caution">
    <text evidence="2">The sequence shown here is derived from an EMBL/GenBank/DDBJ whole genome shotgun (WGS) entry which is preliminary data.</text>
</comment>
<dbReference type="PANTHER" id="PTHR23389">
    <property type="entry name" value="CHROMOSOME TRANSMISSION FIDELITY FACTOR 18"/>
    <property type="match status" value="1"/>
</dbReference>
<evidence type="ECO:0000259" key="1">
    <source>
        <dbReference type="SMART" id="SM00382"/>
    </source>
</evidence>
<dbReference type="Pfam" id="PF00004">
    <property type="entry name" value="AAA"/>
    <property type="match status" value="1"/>
</dbReference>
<dbReference type="InterPro" id="IPR027417">
    <property type="entry name" value="P-loop_NTPase"/>
</dbReference>
<protein>
    <recommendedName>
        <fullName evidence="1">AAA+ ATPase domain-containing protein</fullName>
    </recommendedName>
</protein>
<dbReference type="PANTHER" id="PTHR23389:SF3">
    <property type="entry name" value="CHROMOSOME TRANSMISSION FIDELITY PROTEIN 18 HOMOLOG"/>
    <property type="match status" value="1"/>
</dbReference>
<keyword evidence="3" id="KW-1185">Reference proteome</keyword>
<dbReference type="GO" id="GO:0005524">
    <property type="term" value="F:ATP binding"/>
    <property type="evidence" value="ECO:0007669"/>
    <property type="project" value="InterPro"/>
</dbReference>
<dbReference type="Proteomes" id="UP001157974">
    <property type="component" value="Unassembled WGS sequence"/>
</dbReference>
<dbReference type="AlphaFoldDB" id="A0AAV8UIL1"/>
<evidence type="ECO:0000313" key="2">
    <source>
        <dbReference type="EMBL" id="KAJ8902385.1"/>
    </source>
</evidence>
<dbReference type="GO" id="GO:0003677">
    <property type="term" value="F:DNA binding"/>
    <property type="evidence" value="ECO:0007669"/>
    <property type="project" value="TreeGrafter"/>
</dbReference>
<dbReference type="Gene3D" id="1.10.8.60">
    <property type="match status" value="1"/>
</dbReference>
<evidence type="ECO:0000313" key="3">
    <source>
        <dbReference type="Proteomes" id="UP001157974"/>
    </source>
</evidence>
<name>A0AAV8UIL1_9RHOD</name>
<dbReference type="SUPFAM" id="SSF52540">
    <property type="entry name" value="P-loop containing nucleoside triphosphate hydrolases"/>
    <property type="match status" value="1"/>
</dbReference>
<organism evidence="2 3">
    <name type="scientific">Rhodosorus marinus</name>
    <dbReference type="NCBI Taxonomy" id="101924"/>
    <lineage>
        <taxon>Eukaryota</taxon>
        <taxon>Rhodophyta</taxon>
        <taxon>Stylonematophyceae</taxon>
        <taxon>Stylonematales</taxon>
        <taxon>Stylonemataceae</taxon>
        <taxon>Rhodosorus</taxon>
    </lineage>
</organism>
<dbReference type="CDD" id="cd00009">
    <property type="entry name" value="AAA"/>
    <property type="match status" value="1"/>
</dbReference>
<sequence length="692" mass="76673">MAAVHELAITGHVLDVVPPLEPSLPITAPNRGSRRFLRLSSSADAPKEKRRRTGWLSDESEFKKIVEEHIRLIISSPGTASEATENRKKCEDTRRFRRGNSELWVNSHSPKSFWNLVGNGALNRELLRWLVSWRDFISRAGDRPESNIIVVHGPPGIGKTTLADVLAQHCGFDTVTIDASDVRTGKSIGTIIQDTMCAKRSITSYLPNPDTDSGEKKQHRSCLILDEIDGLFQGSESTSAISSICKLVSTGAGQGAENQNGGVPIIALCNDVYVRALRPLRSIAPCYAMQPVAKVELVERLLEILTVEGVAVNRNLVEEIAELSNYDVRSSLNTLQFLRDSLSQSPDTLTRQLSVIGHKDIGRSVFELWDKVFRETSTDACRRFRVRKSPEEVERACFQDIKQLAYQVDLDYALYGCFENAAKVIAHRDPTMRNLASALNRHSQLDTMLQPEHSGSVADECKASVIAAYRLACGRASGDVKFDMPSVAKLAFEKQLMNNIDSEFLSDITSGSVRRGMSKKTLALDYGPAISSILECQYSQADSKAQGEVTRLICSTMMQYGISIRSDSKSKPGLGDVSFAPDLVRRTTIRVDDEVSASQNQSRRTMPTEARQEMMGSLKHAFDIFAICNDYSEAVDVAKESGQQEDALEGAESDFVAEVQCEAFQRSLRGRLIYNEGHTNAVIRAMHIEDWL</sequence>
<proteinExistence type="predicted"/>
<dbReference type="Gene3D" id="3.40.50.300">
    <property type="entry name" value="P-loop containing nucleotide triphosphate hydrolases"/>
    <property type="match status" value="1"/>
</dbReference>
<accession>A0AAV8UIL1</accession>
<dbReference type="InterPro" id="IPR003959">
    <property type="entry name" value="ATPase_AAA_core"/>
</dbReference>
<reference evidence="2 3" key="1">
    <citation type="journal article" date="2023" name="Nat. Commun.">
        <title>Origin of minicircular mitochondrial genomes in red algae.</title>
        <authorList>
            <person name="Lee Y."/>
            <person name="Cho C.H."/>
            <person name="Lee Y.M."/>
            <person name="Park S.I."/>
            <person name="Yang J.H."/>
            <person name="West J.A."/>
            <person name="Bhattacharya D."/>
            <person name="Yoon H.S."/>
        </authorList>
    </citation>
    <scope>NUCLEOTIDE SEQUENCE [LARGE SCALE GENOMIC DNA]</scope>
    <source>
        <strain evidence="2 3">CCMP1338</strain>
        <tissue evidence="2">Whole cell</tissue>
    </source>
</reference>
<gene>
    <name evidence="2" type="ORF">NDN08_006790</name>
</gene>
<dbReference type="EMBL" id="JAMWBK010000009">
    <property type="protein sequence ID" value="KAJ8902385.1"/>
    <property type="molecule type" value="Genomic_DNA"/>
</dbReference>
<feature type="domain" description="AAA+ ATPase" evidence="1">
    <location>
        <begin position="145"/>
        <end position="308"/>
    </location>
</feature>
<dbReference type="GO" id="GO:0005634">
    <property type="term" value="C:nucleus"/>
    <property type="evidence" value="ECO:0007669"/>
    <property type="project" value="TreeGrafter"/>
</dbReference>
<dbReference type="InterPro" id="IPR003593">
    <property type="entry name" value="AAA+_ATPase"/>
</dbReference>
<dbReference type="SMART" id="SM00382">
    <property type="entry name" value="AAA"/>
    <property type="match status" value="1"/>
</dbReference>
<dbReference type="GO" id="GO:0016887">
    <property type="term" value="F:ATP hydrolysis activity"/>
    <property type="evidence" value="ECO:0007669"/>
    <property type="project" value="InterPro"/>
</dbReference>